<dbReference type="InterPro" id="IPR032875">
    <property type="entry name" value="Succ_CoA_lig_flav_dom"/>
</dbReference>
<dbReference type="AlphaFoldDB" id="A0A7Y9F047"/>
<dbReference type="Pfam" id="PF13607">
    <property type="entry name" value="Succ_CoA_lig"/>
    <property type="match status" value="1"/>
</dbReference>
<dbReference type="Proteomes" id="UP000516957">
    <property type="component" value="Unassembled WGS sequence"/>
</dbReference>
<proteinExistence type="predicted"/>
<protein>
    <submittedName>
        <fullName evidence="2">Acyl-CoA synthetase (NDP forming)</fullName>
    </submittedName>
</protein>
<evidence type="ECO:0000259" key="1">
    <source>
        <dbReference type="Pfam" id="PF13607"/>
    </source>
</evidence>
<keyword evidence="3" id="KW-1185">Reference proteome</keyword>
<feature type="domain" description="Succinyl-CoA synthetase-like flavodoxin" evidence="1">
    <location>
        <begin position="85"/>
        <end position="221"/>
    </location>
</feature>
<dbReference type="InterPro" id="IPR013815">
    <property type="entry name" value="ATP_grasp_subdomain_1"/>
</dbReference>
<accession>A0A7Y9F047</accession>
<dbReference type="Gene3D" id="3.30.1490.20">
    <property type="entry name" value="ATP-grasp fold, A domain"/>
    <property type="match status" value="1"/>
</dbReference>
<dbReference type="PANTHER" id="PTHR42793:SF4">
    <property type="entry name" value="BLL6376 PROTEIN"/>
    <property type="match status" value="1"/>
</dbReference>
<organism evidence="2 3">
    <name type="scientific">Nocardioides marinisabuli</name>
    <dbReference type="NCBI Taxonomy" id="419476"/>
    <lineage>
        <taxon>Bacteria</taxon>
        <taxon>Bacillati</taxon>
        <taxon>Actinomycetota</taxon>
        <taxon>Actinomycetes</taxon>
        <taxon>Propionibacteriales</taxon>
        <taxon>Nocardioidaceae</taxon>
        <taxon>Nocardioides</taxon>
    </lineage>
</organism>
<comment type="caution">
    <text evidence="2">The sequence shown here is derived from an EMBL/GenBank/DDBJ whole genome shotgun (WGS) entry which is preliminary data.</text>
</comment>
<dbReference type="PANTHER" id="PTHR42793">
    <property type="entry name" value="COA BINDING DOMAIN CONTAINING PROTEIN"/>
    <property type="match status" value="1"/>
</dbReference>
<evidence type="ECO:0000313" key="3">
    <source>
        <dbReference type="Proteomes" id="UP000516957"/>
    </source>
</evidence>
<dbReference type="Pfam" id="PF13549">
    <property type="entry name" value="ATP-grasp_5"/>
    <property type="match status" value="1"/>
</dbReference>
<name>A0A7Y9F047_9ACTN</name>
<evidence type="ECO:0000313" key="2">
    <source>
        <dbReference type="EMBL" id="NYD57177.1"/>
    </source>
</evidence>
<dbReference type="Gene3D" id="3.40.50.720">
    <property type="entry name" value="NAD(P)-binding Rossmann-like Domain"/>
    <property type="match status" value="1"/>
</dbReference>
<dbReference type="GO" id="GO:0005524">
    <property type="term" value="F:ATP binding"/>
    <property type="evidence" value="ECO:0007669"/>
    <property type="project" value="InterPro"/>
</dbReference>
<dbReference type="SUPFAM" id="SSF52210">
    <property type="entry name" value="Succinyl-CoA synthetase domains"/>
    <property type="match status" value="2"/>
</dbReference>
<dbReference type="SUPFAM" id="SSF51735">
    <property type="entry name" value="NAD(P)-binding Rossmann-fold domains"/>
    <property type="match status" value="1"/>
</dbReference>
<dbReference type="InterPro" id="IPR016102">
    <property type="entry name" value="Succinyl-CoA_synth-like"/>
</dbReference>
<dbReference type="Gene3D" id="3.30.470.20">
    <property type="entry name" value="ATP-grasp fold, B domain"/>
    <property type="match status" value="1"/>
</dbReference>
<dbReference type="EMBL" id="JACCBE010000001">
    <property type="protein sequence ID" value="NYD57177.1"/>
    <property type="molecule type" value="Genomic_DNA"/>
</dbReference>
<gene>
    <name evidence="2" type="ORF">BKA08_001415</name>
</gene>
<dbReference type="InterPro" id="IPR036291">
    <property type="entry name" value="NAD(P)-bd_dom_sf"/>
</dbReference>
<dbReference type="SUPFAM" id="SSF56059">
    <property type="entry name" value="Glutathione synthetase ATP-binding domain-like"/>
    <property type="match status" value="1"/>
</dbReference>
<sequence length="621" mass="63640">MPAADVEDAIVACGRAGVGVAIVFAAGYAEVPDGAERQASLLRVARAHGVRVVGPNCVGVVAAPSLAASFMSGLEQDRFDLRDDGIAFVSQSGAMGAFILNLAQGEQLGLGLFVSTGNEMDVTLPEVLGELVEDASTRVVLGYVEGIRDGRAFEDALAAARRRDLPICLLKVGSSERGAAAASSHTGSLAGADVVYQGVFDRYGVHRAASVEELLDFGRVFALAPRAAGSRVSIITLSGGAGALMTDEADVVGLAVEEWDEPWQATMAAGLPAFASTANPIDATGVIAIDDTALRHAMTVALTHPGTDVVVLVLGNLDGEEERICSVVLDVAATSTKPVVVTWVGGSGLAPRLLHAGGVPTFSDPRRTMRAVGALCRQSATRAVAAPRQDRLGIDIDLPGPGPWDEHVAAGVLAGAGLPMLRGCVVTTPQEAVAAAGSMSRPVVIKLLSTQVHHKSDVGGVRAGLTSDVEIASNVVDVLEISASLGLADGRVLVQPMASPSVELLLGAHVDPVFGSVTMVGLGGIHAELIGDVRARPGPVTPAEAREMVNGLRGAALLRGARGQVAVDMPALAETVAAFSQVACSLEDRTASIEVNPLRFLADGTPIGVDALMIPIDQEDA</sequence>
<dbReference type="Gene3D" id="3.40.50.261">
    <property type="entry name" value="Succinyl-CoA synthetase domains"/>
    <property type="match status" value="2"/>
</dbReference>
<reference evidence="2 3" key="1">
    <citation type="submission" date="2020-07" db="EMBL/GenBank/DDBJ databases">
        <title>Sequencing the genomes of 1000 actinobacteria strains.</title>
        <authorList>
            <person name="Klenk H.-P."/>
        </authorList>
    </citation>
    <scope>NUCLEOTIDE SEQUENCE [LARGE SCALE GENOMIC DNA]</scope>
    <source>
        <strain evidence="2 3">DSM 18965</strain>
    </source>
</reference>